<dbReference type="PANTHER" id="PTHR36765:SF1">
    <property type="entry name" value="EXPRESSED PROTEIN"/>
    <property type="match status" value="1"/>
</dbReference>
<evidence type="ECO:0000313" key="2">
    <source>
        <dbReference type="Proteomes" id="UP000266723"/>
    </source>
</evidence>
<proteinExistence type="predicted"/>
<comment type="caution">
    <text evidence="1">The sequence shown here is derived from an EMBL/GenBank/DDBJ whole genome shotgun (WGS) entry which is preliminary data.</text>
</comment>
<dbReference type="Proteomes" id="UP000266723">
    <property type="component" value="Unassembled WGS sequence"/>
</dbReference>
<reference evidence="1 2" key="1">
    <citation type="journal article" date="2020" name="BMC Genomics">
        <title>Intraspecific diversification of the crop wild relative Brassica cretica Lam. using demographic model selection.</title>
        <authorList>
            <person name="Kioukis A."/>
            <person name="Michalopoulou V.A."/>
            <person name="Briers L."/>
            <person name="Pirintsos S."/>
            <person name="Studholme D.J."/>
            <person name="Pavlidis P."/>
            <person name="Sarris P.F."/>
        </authorList>
    </citation>
    <scope>NUCLEOTIDE SEQUENCE [LARGE SCALE GENOMIC DNA]</scope>
    <source>
        <strain evidence="2">cv. PFS-1207/04</strain>
    </source>
</reference>
<organism evidence="1 2">
    <name type="scientific">Brassica cretica</name>
    <name type="common">Mustard</name>
    <dbReference type="NCBI Taxonomy" id="69181"/>
    <lineage>
        <taxon>Eukaryota</taxon>
        <taxon>Viridiplantae</taxon>
        <taxon>Streptophyta</taxon>
        <taxon>Embryophyta</taxon>
        <taxon>Tracheophyta</taxon>
        <taxon>Spermatophyta</taxon>
        <taxon>Magnoliopsida</taxon>
        <taxon>eudicotyledons</taxon>
        <taxon>Gunneridae</taxon>
        <taxon>Pentapetalae</taxon>
        <taxon>rosids</taxon>
        <taxon>malvids</taxon>
        <taxon>Brassicales</taxon>
        <taxon>Brassicaceae</taxon>
        <taxon>Brassiceae</taxon>
        <taxon>Brassica</taxon>
    </lineage>
</organism>
<name>A0ABQ7AFE3_BRACR</name>
<evidence type="ECO:0000313" key="1">
    <source>
        <dbReference type="EMBL" id="KAF3496459.1"/>
    </source>
</evidence>
<protein>
    <recommendedName>
        <fullName evidence="3">PH domain-containing protein</fullName>
    </recommendedName>
</protein>
<keyword evidence="2" id="KW-1185">Reference proteome</keyword>
<evidence type="ECO:0008006" key="3">
    <source>
        <dbReference type="Google" id="ProtNLM"/>
    </source>
</evidence>
<sequence>MADSSSREEDPKWKAAINSIATTTVYGASATKPAATQPYEDGDFRIKPKKANACPDQVEKLICPFNQMSLKDTKKKPNLRPGRGINGSSKEFKKGIKSIAVDGSDVFSAAMEAAKRASSRLEAN</sequence>
<dbReference type="EMBL" id="QGKV02002055">
    <property type="protein sequence ID" value="KAF3496459.1"/>
    <property type="molecule type" value="Genomic_DNA"/>
</dbReference>
<dbReference type="PANTHER" id="PTHR36765">
    <property type="entry name" value="EXPRESSED PROTEIN"/>
    <property type="match status" value="1"/>
</dbReference>
<accession>A0ABQ7AFE3</accession>
<gene>
    <name evidence="1" type="ORF">DY000_02055693</name>
</gene>